<organism evidence="3">
    <name type="scientific">Rhizopus microsporus var. microsporus</name>
    <dbReference type="NCBI Taxonomy" id="86635"/>
    <lineage>
        <taxon>Eukaryota</taxon>
        <taxon>Fungi</taxon>
        <taxon>Fungi incertae sedis</taxon>
        <taxon>Mucoromycota</taxon>
        <taxon>Mucoromycotina</taxon>
        <taxon>Mucoromycetes</taxon>
        <taxon>Mucorales</taxon>
        <taxon>Mucorineae</taxon>
        <taxon>Rhizopodaceae</taxon>
        <taxon>Rhizopus</taxon>
    </lineage>
</organism>
<protein>
    <submittedName>
        <fullName evidence="3">Pseudouridine synthase</fullName>
    </submittedName>
</protein>
<dbReference type="VEuPathDB" id="FungiDB:BCV72DRAFT_65648"/>
<proteinExistence type="inferred from homology"/>
<evidence type="ECO:0000256" key="1">
    <source>
        <dbReference type="ARBA" id="ARBA00010876"/>
    </source>
</evidence>
<dbReference type="InterPro" id="IPR006145">
    <property type="entry name" value="PsdUridine_synth_RsuA/RluA"/>
</dbReference>
<evidence type="ECO:0000259" key="2">
    <source>
        <dbReference type="Pfam" id="PF00849"/>
    </source>
</evidence>
<dbReference type="PANTHER" id="PTHR21600:SF87">
    <property type="entry name" value="RNA PSEUDOURIDYLATE SYNTHASE DOMAIN-CONTAINING PROTEIN 1"/>
    <property type="match status" value="1"/>
</dbReference>
<name>A0A1X0QPX4_RHIZD</name>
<gene>
    <name evidence="3" type="ORF">BCV72DRAFT_65648</name>
</gene>
<comment type="similarity">
    <text evidence="1">Belongs to the pseudouridine synthase RluA family.</text>
</comment>
<feature type="domain" description="Pseudouridine synthase RsuA/RluA-like" evidence="2">
    <location>
        <begin position="10"/>
        <end position="170"/>
    </location>
</feature>
<dbReference type="GO" id="GO:0009982">
    <property type="term" value="F:pseudouridine synthase activity"/>
    <property type="evidence" value="ECO:0007669"/>
    <property type="project" value="InterPro"/>
</dbReference>
<dbReference type="Gene3D" id="3.30.2350.10">
    <property type="entry name" value="Pseudouridine synthase"/>
    <property type="match status" value="1"/>
</dbReference>
<dbReference type="Pfam" id="PF00849">
    <property type="entry name" value="PseudoU_synth_2"/>
    <property type="match status" value="1"/>
</dbReference>
<dbReference type="EMBL" id="KV922097">
    <property type="protein sequence ID" value="ORE01796.1"/>
    <property type="molecule type" value="Genomic_DNA"/>
</dbReference>
<sequence length="222" mass="25794">MLKVIHKDSNWLIVNKPYDMRIQSYNSTDPSVESILQEKYPDIPKFRNVHQLDYATSGVYVLALTKGAAALAAKQFQQRLVKKTYLALVNGHMSNDVYMVDQPIEDDPDHDFRMRTSPTGRPAETHIHVLQRGYYNYNEDKTGMEKRIPVTKVRLHPISGRRHQLRLHLKYLGHPIIGDYNYETEYTDTFRMMLHAHSIRFNTGGQISEFIAKDPFESLIDS</sequence>
<accession>A0A1X0QPX4</accession>
<reference evidence="3" key="1">
    <citation type="journal article" date="2016" name="Proc. Natl. Acad. Sci. U.S.A.">
        <title>Lipid metabolic changes in an early divergent fungus govern the establishment of a mutualistic symbiosis with endobacteria.</title>
        <authorList>
            <person name="Lastovetsky O.A."/>
            <person name="Gaspar M.L."/>
            <person name="Mondo S.J."/>
            <person name="LaButti K.M."/>
            <person name="Sandor L."/>
            <person name="Grigoriev I.V."/>
            <person name="Henry S.A."/>
            <person name="Pawlowska T.E."/>
        </authorList>
    </citation>
    <scope>NUCLEOTIDE SEQUENCE [LARGE SCALE GENOMIC DNA]</scope>
    <source>
        <strain evidence="3">ATCC 52814</strain>
    </source>
</reference>
<dbReference type="PANTHER" id="PTHR21600">
    <property type="entry name" value="MITOCHONDRIAL RNA PSEUDOURIDINE SYNTHASE"/>
    <property type="match status" value="1"/>
</dbReference>
<evidence type="ECO:0000313" key="3">
    <source>
        <dbReference type="EMBL" id="ORE01796.1"/>
    </source>
</evidence>
<dbReference type="AlphaFoldDB" id="A0A1X0QPX4"/>
<dbReference type="InterPro" id="IPR020103">
    <property type="entry name" value="PsdUridine_synth_cat_dom_sf"/>
</dbReference>
<dbReference type="InterPro" id="IPR050188">
    <property type="entry name" value="RluA_PseudoU_synthase"/>
</dbReference>
<dbReference type="GO" id="GO:0000455">
    <property type="term" value="P:enzyme-directed rRNA pseudouridine synthesis"/>
    <property type="evidence" value="ECO:0007669"/>
    <property type="project" value="TreeGrafter"/>
</dbReference>
<dbReference type="OrthoDB" id="428658at2759"/>
<dbReference type="CDD" id="cd02869">
    <property type="entry name" value="PseudoU_synth_RluA_like"/>
    <property type="match status" value="1"/>
</dbReference>
<dbReference type="SUPFAM" id="SSF55120">
    <property type="entry name" value="Pseudouridine synthase"/>
    <property type="match status" value="1"/>
</dbReference>
<dbReference type="GO" id="GO:0003723">
    <property type="term" value="F:RNA binding"/>
    <property type="evidence" value="ECO:0007669"/>
    <property type="project" value="InterPro"/>
</dbReference>
<dbReference type="Proteomes" id="UP000242414">
    <property type="component" value="Unassembled WGS sequence"/>
</dbReference>